<proteinExistence type="predicted"/>
<evidence type="ECO:0000313" key="1">
    <source>
        <dbReference type="EMBL" id="KOC59660.1"/>
    </source>
</evidence>
<dbReference type="EMBL" id="KQ414902">
    <property type="protein sequence ID" value="KOC59660.1"/>
    <property type="molecule type" value="Genomic_DNA"/>
</dbReference>
<keyword evidence="2" id="KW-1185">Reference proteome</keyword>
<dbReference type="AlphaFoldDB" id="A0A0L7QM39"/>
<reference evidence="1 2" key="1">
    <citation type="submission" date="2015-07" db="EMBL/GenBank/DDBJ databases">
        <title>The genome of Habropoda laboriosa.</title>
        <authorList>
            <person name="Pan H."/>
            <person name="Kapheim K."/>
        </authorList>
    </citation>
    <scope>NUCLEOTIDE SEQUENCE [LARGE SCALE GENOMIC DNA]</scope>
    <source>
        <strain evidence="1">0110345459</strain>
    </source>
</reference>
<accession>A0A0L7QM39</accession>
<protein>
    <submittedName>
        <fullName evidence="1">Uncharacterized protein</fullName>
    </submittedName>
</protein>
<sequence length="73" mass="8633">IQQSVLVNRKSPMCLHDNARPIYHQQIFTFSTHLTIFLHKSDTGNRKMLKTPKNSFFLSEIRIFIYVSYICSK</sequence>
<name>A0A0L7QM39_9HYME</name>
<feature type="non-terminal residue" evidence="1">
    <location>
        <position position="1"/>
    </location>
</feature>
<evidence type="ECO:0000313" key="2">
    <source>
        <dbReference type="Proteomes" id="UP000053825"/>
    </source>
</evidence>
<organism evidence="1 2">
    <name type="scientific">Habropoda laboriosa</name>
    <dbReference type="NCBI Taxonomy" id="597456"/>
    <lineage>
        <taxon>Eukaryota</taxon>
        <taxon>Metazoa</taxon>
        <taxon>Ecdysozoa</taxon>
        <taxon>Arthropoda</taxon>
        <taxon>Hexapoda</taxon>
        <taxon>Insecta</taxon>
        <taxon>Pterygota</taxon>
        <taxon>Neoptera</taxon>
        <taxon>Endopterygota</taxon>
        <taxon>Hymenoptera</taxon>
        <taxon>Apocrita</taxon>
        <taxon>Aculeata</taxon>
        <taxon>Apoidea</taxon>
        <taxon>Anthophila</taxon>
        <taxon>Apidae</taxon>
        <taxon>Habropoda</taxon>
    </lineage>
</organism>
<dbReference type="Proteomes" id="UP000053825">
    <property type="component" value="Unassembled WGS sequence"/>
</dbReference>
<gene>
    <name evidence="1" type="ORF">WH47_11090</name>
</gene>